<accession>A0A7C4FHE8</accession>
<organism evidence="2">
    <name type="scientific">Ignisphaera aggregans</name>
    <dbReference type="NCBI Taxonomy" id="334771"/>
    <lineage>
        <taxon>Archaea</taxon>
        <taxon>Thermoproteota</taxon>
        <taxon>Thermoprotei</taxon>
        <taxon>Desulfurococcales</taxon>
        <taxon>Desulfurococcaceae</taxon>
        <taxon>Ignisphaera</taxon>
    </lineage>
</organism>
<sequence length="150" mass="15446">MRGVSEYTATLIVAIITLAAGAAIFIYSYAIVDSYYSALLRASEEVEQGSSAAILASYIALPGTLVVIGSTGSSPATPRAVYINESLATACSLYFNNTSVSLPQSSATPTPIPPYTAFVIKCPVGSATEHAFVKLVFDGGEAIAKAGRIG</sequence>
<feature type="transmembrane region" description="Helical" evidence="1">
    <location>
        <begin position="7"/>
        <end position="30"/>
    </location>
</feature>
<evidence type="ECO:0000256" key="1">
    <source>
        <dbReference type="SAM" id="Phobius"/>
    </source>
</evidence>
<reference evidence="2" key="1">
    <citation type="journal article" date="2020" name="mSystems">
        <title>Genome- and Community-Level Interaction Insights into Carbon Utilization and Element Cycling Functions of Hydrothermarchaeota in Hydrothermal Sediment.</title>
        <authorList>
            <person name="Zhou Z."/>
            <person name="Liu Y."/>
            <person name="Xu W."/>
            <person name="Pan J."/>
            <person name="Luo Z.H."/>
            <person name="Li M."/>
        </authorList>
    </citation>
    <scope>NUCLEOTIDE SEQUENCE [LARGE SCALE GENOMIC DNA]</scope>
    <source>
        <strain evidence="2">SpSt-732</strain>
    </source>
</reference>
<protein>
    <submittedName>
        <fullName evidence="2">Uncharacterized protein</fullName>
    </submittedName>
</protein>
<keyword evidence="1" id="KW-0472">Membrane</keyword>
<comment type="caution">
    <text evidence="2">The sequence shown here is derived from an EMBL/GenBank/DDBJ whole genome shotgun (WGS) entry which is preliminary data.</text>
</comment>
<name>A0A7C4FHE8_9CREN</name>
<dbReference type="EMBL" id="DTFF01000047">
    <property type="protein sequence ID" value="HGI87829.1"/>
    <property type="molecule type" value="Genomic_DNA"/>
</dbReference>
<evidence type="ECO:0000313" key="2">
    <source>
        <dbReference type="EMBL" id="HGI87829.1"/>
    </source>
</evidence>
<keyword evidence="1" id="KW-0812">Transmembrane</keyword>
<keyword evidence="1" id="KW-1133">Transmembrane helix</keyword>
<dbReference type="AlphaFoldDB" id="A0A7C4FHE8"/>
<proteinExistence type="predicted"/>
<gene>
    <name evidence="2" type="ORF">ENV14_05535</name>
</gene>